<evidence type="ECO:0000313" key="2">
    <source>
        <dbReference type="EnsemblPlants" id="LPERR10G01370.1"/>
    </source>
</evidence>
<name>A0A0D9XHM7_9ORYZ</name>
<dbReference type="EnsemblPlants" id="LPERR10G01370.1">
    <property type="protein sequence ID" value="LPERR10G01370.1"/>
    <property type="gene ID" value="LPERR10G01370"/>
</dbReference>
<evidence type="ECO:0000256" key="1">
    <source>
        <dbReference type="SAM" id="SignalP"/>
    </source>
</evidence>
<reference evidence="2 3" key="1">
    <citation type="submission" date="2012-08" db="EMBL/GenBank/DDBJ databases">
        <title>Oryza genome evolution.</title>
        <authorList>
            <person name="Wing R.A."/>
        </authorList>
    </citation>
    <scope>NUCLEOTIDE SEQUENCE</scope>
</reference>
<feature type="signal peptide" evidence="1">
    <location>
        <begin position="1"/>
        <end position="18"/>
    </location>
</feature>
<dbReference type="AlphaFoldDB" id="A0A0D9XHM7"/>
<dbReference type="PANTHER" id="PTHR31264">
    <property type="entry name" value="OS07G0554500 PROTEIN-RELATED"/>
    <property type="match status" value="1"/>
</dbReference>
<dbReference type="Proteomes" id="UP000032180">
    <property type="component" value="Chromosome 10"/>
</dbReference>
<keyword evidence="3" id="KW-1185">Reference proteome</keyword>
<reference evidence="3" key="2">
    <citation type="submission" date="2013-12" db="EMBL/GenBank/DDBJ databases">
        <authorList>
            <person name="Yu Y."/>
            <person name="Lee S."/>
            <person name="de Baynast K."/>
            <person name="Wissotski M."/>
            <person name="Liu L."/>
            <person name="Talag J."/>
            <person name="Goicoechea J."/>
            <person name="Angelova A."/>
            <person name="Jetty R."/>
            <person name="Kudrna D."/>
            <person name="Golser W."/>
            <person name="Rivera L."/>
            <person name="Zhang J."/>
            <person name="Wing R."/>
        </authorList>
    </citation>
    <scope>NUCLEOTIDE SEQUENCE</scope>
</reference>
<dbReference type="PANTHER" id="PTHR31264:SF7">
    <property type="entry name" value="F-BOX DOMAIN CONTAINING PROTEIN, EXPRESSED"/>
    <property type="match status" value="1"/>
</dbReference>
<proteinExistence type="predicted"/>
<protein>
    <recommendedName>
        <fullName evidence="4">DUF1618 domain-containing protein</fullName>
    </recommendedName>
</protein>
<sequence>MTTKTATLLELLLAPARGDEEGGSCSSSSSSSFRVVCRARADNFTVFVFFSGTGIWRAATFAACHYDFAGGFILPHFLHGCVYWRCWTHVNRMLMLDICDMDFFFFTLPSRTGIHRAIGDGGEEGRFGVFDLDCDDKVYMLSKPIRGSADEQWRHDGTIPLLPGLTWRTVKPVKGYLLLEGDLGYYSPVLHYFTLDLKTFVLERLCSLPRWNNHTSLPLYTSFLSSLSPNGLRDQQPTLELIVSAVSGELVSGFISFLKSKYPSHEMSEEKQLERVLELLLLRVKALADAIYRGQDVRCRILIHENPITEVSNPFPQTFSQNCRCFLERKRQNFLFFWVDANACCGGHMIENIILKSRGS</sequence>
<dbReference type="HOGENOM" id="CLU_770217_0_0_1"/>
<evidence type="ECO:0008006" key="4">
    <source>
        <dbReference type="Google" id="ProtNLM"/>
    </source>
</evidence>
<reference evidence="2" key="3">
    <citation type="submission" date="2015-04" db="UniProtKB">
        <authorList>
            <consortium name="EnsemblPlants"/>
        </authorList>
    </citation>
    <scope>IDENTIFICATION</scope>
</reference>
<organism evidence="2 3">
    <name type="scientific">Leersia perrieri</name>
    <dbReference type="NCBI Taxonomy" id="77586"/>
    <lineage>
        <taxon>Eukaryota</taxon>
        <taxon>Viridiplantae</taxon>
        <taxon>Streptophyta</taxon>
        <taxon>Embryophyta</taxon>
        <taxon>Tracheophyta</taxon>
        <taxon>Spermatophyta</taxon>
        <taxon>Magnoliopsida</taxon>
        <taxon>Liliopsida</taxon>
        <taxon>Poales</taxon>
        <taxon>Poaceae</taxon>
        <taxon>BOP clade</taxon>
        <taxon>Oryzoideae</taxon>
        <taxon>Oryzeae</taxon>
        <taxon>Oryzinae</taxon>
        <taxon>Leersia</taxon>
    </lineage>
</organism>
<accession>A0A0D9XHM7</accession>
<keyword evidence="1" id="KW-0732">Signal</keyword>
<evidence type="ECO:0000313" key="3">
    <source>
        <dbReference type="Proteomes" id="UP000032180"/>
    </source>
</evidence>
<dbReference type="Gramene" id="LPERR10G01370.1">
    <property type="protein sequence ID" value="LPERR10G01370.1"/>
    <property type="gene ID" value="LPERR10G01370"/>
</dbReference>
<feature type="chain" id="PRO_5002350037" description="DUF1618 domain-containing protein" evidence="1">
    <location>
        <begin position="19"/>
        <end position="360"/>
    </location>
</feature>